<evidence type="ECO:0008006" key="3">
    <source>
        <dbReference type="Google" id="ProtNLM"/>
    </source>
</evidence>
<sequence length="136" mass="15232">MWWVIVALILGVAGLQAWIRLAPSHPEDWHVAPRTAEAVDMPNGVQRAVPAGNVPLERIDRIIRATPRTETLAGSPRAGFITYVTRSRVWGFPDYTTVTVQDGQLVIFARARFGRSDLGVNERRVERWLADFRLGG</sequence>
<reference evidence="1" key="1">
    <citation type="journal article" date="2014" name="Int. J. Syst. Evol. Microbiol.">
        <title>Complete genome sequence of Corynebacterium casei LMG S-19264T (=DSM 44701T), isolated from a smear-ripened cheese.</title>
        <authorList>
            <consortium name="US DOE Joint Genome Institute (JGI-PGF)"/>
            <person name="Walter F."/>
            <person name="Albersmeier A."/>
            <person name="Kalinowski J."/>
            <person name="Ruckert C."/>
        </authorList>
    </citation>
    <scope>NUCLEOTIDE SEQUENCE</scope>
    <source>
        <strain evidence="1">CGMCC 1.6293</strain>
    </source>
</reference>
<gene>
    <name evidence="1" type="ORF">GCM10011534_10200</name>
</gene>
<dbReference type="EMBL" id="BMLF01000001">
    <property type="protein sequence ID" value="GGL90031.1"/>
    <property type="molecule type" value="Genomic_DNA"/>
</dbReference>
<protein>
    <recommendedName>
        <fullName evidence="3">DUF1499 domain-containing protein</fullName>
    </recommendedName>
</protein>
<proteinExistence type="predicted"/>
<dbReference type="Proteomes" id="UP000649829">
    <property type="component" value="Unassembled WGS sequence"/>
</dbReference>
<dbReference type="AlphaFoldDB" id="A0A917SN01"/>
<dbReference type="InterPro" id="IPR010865">
    <property type="entry name" value="DUF1499"/>
</dbReference>
<accession>A0A917SN01</accession>
<evidence type="ECO:0000313" key="1">
    <source>
        <dbReference type="EMBL" id="GGL90031.1"/>
    </source>
</evidence>
<keyword evidence="2" id="KW-1185">Reference proteome</keyword>
<dbReference type="RefSeq" id="WP_036538377.1">
    <property type="nucleotide sequence ID" value="NZ_BMLF01000001.1"/>
</dbReference>
<name>A0A917SN01_9RHOB</name>
<comment type="caution">
    <text evidence="1">The sequence shown here is derived from an EMBL/GenBank/DDBJ whole genome shotgun (WGS) entry which is preliminary data.</text>
</comment>
<reference evidence="1" key="2">
    <citation type="submission" date="2020-09" db="EMBL/GenBank/DDBJ databases">
        <authorList>
            <person name="Sun Q."/>
            <person name="Zhou Y."/>
        </authorList>
    </citation>
    <scope>NUCLEOTIDE SEQUENCE</scope>
    <source>
        <strain evidence="1">CGMCC 1.6293</strain>
    </source>
</reference>
<evidence type="ECO:0000313" key="2">
    <source>
        <dbReference type="Proteomes" id="UP000649829"/>
    </source>
</evidence>
<organism evidence="1 2">
    <name type="scientific">Pseudooceanicola nanhaiensis</name>
    <dbReference type="NCBI Taxonomy" id="375761"/>
    <lineage>
        <taxon>Bacteria</taxon>
        <taxon>Pseudomonadati</taxon>
        <taxon>Pseudomonadota</taxon>
        <taxon>Alphaproteobacteria</taxon>
        <taxon>Rhodobacterales</taxon>
        <taxon>Paracoccaceae</taxon>
        <taxon>Pseudooceanicola</taxon>
    </lineage>
</organism>
<dbReference type="Pfam" id="PF07386">
    <property type="entry name" value="DUF1499"/>
    <property type="match status" value="1"/>
</dbReference>